<keyword evidence="9" id="KW-0472">Membrane</keyword>
<dbReference type="EMBL" id="CP115611">
    <property type="protein sequence ID" value="WBW70766.1"/>
    <property type="molecule type" value="Genomic_DNA"/>
</dbReference>
<proteinExistence type="inferred from homology"/>
<keyword evidence="6 12" id="KW-0862">Zinc</keyword>
<comment type="pathway">
    <text evidence="2">Energy metabolism; oxidative phosphorylation.</text>
</comment>
<evidence type="ECO:0000256" key="1">
    <source>
        <dbReference type="ARBA" id="ARBA00004443"/>
    </source>
</evidence>
<protein>
    <recommendedName>
        <fullName evidence="11">Cytochrome c oxidase subunit 4, mitochondrial</fullName>
    </recommendedName>
    <alternativeName>
        <fullName evidence="10">Cytochrome c oxidase polypeptide IV</fullName>
    </alternativeName>
</protein>
<comment type="subcellular location">
    <subcellularLocation>
        <location evidence="1">Mitochondrion inner membrane</location>
        <topology evidence="1">Peripheral membrane protein</topology>
        <orientation evidence="1">Matrix side</orientation>
    </subcellularLocation>
</comment>
<dbReference type="Gene3D" id="2.60.11.10">
    <property type="entry name" value="Cytochrome c oxidase, subunit Vb"/>
    <property type="match status" value="1"/>
</dbReference>
<keyword evidence="5" id="KW-0999">Mitochondrion inner membrane</keyword>
<name>A0AAE9W5Z3_9SCHI</name>
<dbReference type="InterPro" id="IPR002124">
    <property type="entry name" value="Cyt_c_oxidase_su5b"/>
</dbReference>
<evidence type="ECO:0000256" key="12">
    <source>
        <dbReference type="PIRSR" id="PIRSR602124-2"/>
    </source>
</evidence>
<keyword evidence="8" id="KW-0496">Mitochondrion</keyword>
<dbReference type="SUPFAM" id="SSF57802">
    <property type="entry name" value="Rubredoxin-like"/>
    <property type="match status" value="1"/>
</dbReference>
<dbReference type="Proteomes" id="UP001212411">
    <property type="component" value="Chromosome 1"/>
</dbReference>
<evidence type="ECO:0000256" key="10">
    <source>
        <dbReference type="ARBA" id="ARBA00031366"/>
    </source>
</evidence>
<evidence type="ECO:0000256" key="11">
    <source>
        <dbReference type="ARBA" id="ARBA00070613"/>
    </source>
</evidence>
<evidence type="ECO:0000313" key="15">
    <source>
        <dbReference type="Proteomes" id="UP001212411"/>
    </source>
</evidence>
<dbReference type="KEGG" id="som:SOMG_01645"/>
<reference evidence="14 15" key="1">
    <citation type="journal article" date="2023" name="G3 (Bethesda)">
        <title>A high-quality reference genome for the fission yeast Schizosaccharomyces osmophilus.</title>
        <authorList>
            <person name="Jia G.S."/>
            <person name="Zhang W.C."/>
            <person name="Liang Y."/>
            <person name="Liu X.H."/>
            <person name="Rhind N."/>
            <person name="Pidoux A."/>
            <person name="Brysch-Herzberg M."/>
            <person name="Du L.L."/>
        </authorList>
    </citation>
    <scope>NUCLEOTIDE SEQUENCE [LARGE SCALE GENOMIC DNA]</scope>
    <source>
        <strain evidence="14 15">CBS 15793</strain>
    </source>
</reference>
<evidence type="ECO:0000313" key="14">
    <source>
        <dbReference type="EMBL" id="WBW70766.1"/>
    </source>
</evidence>
<feature type="domain" description="C2H2-type" evidence="13">
    <location>
        <begin position="148"/>
        <end position="168"/>
    </location>
</feature>
<gene>
    <name evidence="14" type="primary">cox4</name>
    <name evidence="14" type="ORF">SOMG_01645</name>
</gene>
<dbReference type="PROSITE" id="PS00848">
    <property type="entry name" value="COX5B_1"/>
    <property type="match status" value="1"/>
</dbReference>
<evidence type="ECO:0000256" key="5">
    <source>
        <dbReference type="ARBA" id="ARBA00022792"/>
    </source>
</evidence>
<dbReference type="AlphaFoldDB" id="A0AAE9W5Z3"/>
<evidence type="ECO:0000256" key="3">
    <source>
        <dbReference type="ARBA" id="ARBA00010292"/>
    </source>
</evidence>
<keyword evidence="4 12" id="KW-0479">Metal-binding</keyword>
<evidence type="ECO:0000256" key="2">
    <source>
        <dbReference type="ARBA" id="ARBA00004673"/>
    </source>
</evidence>
<dbReference type="Pfam" id="PF01215">
    <property type="entry name" value="COX5B"/>
    <property type="match status" value="1"/>
</dbReference>
<organism evidence="14 15">
    <name type="scientific">Schizosaccharomyces osmophilus</name>
    <dbReference type="NCBI Taxonomy" id="2545709"/>
    <lineage>
        <taxon>Eukaryota</taxon>
        <taxon>Fungi</taxon>
        <taxon>Dikarya</taxon>
        <taxon>Ascomycota</taxon>
        <taxon>Taphrinomycotina</taxon>
        <taxon>Schizosaccharomycetes</taxon>
        <taxon>Schizosaccharomycetales</taxon>
        <taxon>Schizosaccharomycetaceae</taxon>
        <taxon>Schizosaccharomyces</taxon>
    </lineage>
</organism>
<feature type="binding site" evidence="12">
    <location>
        <position position="148"/>
    </location>
    <ligand>
        <name>Zn(2+)</name>
        <dbReference type="ChEBI" id="CHEBI:29105"/>
    </ligand>
</feature>
<dbReference type="PROSITE" id="PS51359">
    <property type="entry name" value="COX5B_2"/>
    <property type="match status" value="1"/>
</dbReference>
<evidence type="ECO:0000256" key="6">
    <source>
        <dbReference type="ARBA" id="ARBA00022833"/>
    </source>
</evidence>
<evidence type="ECO:0000256" key="8">
    <source>
        <dbReference type="ARBA" id="ARBA00023128"/>
    </source>
</evidence>
<sequence length="168" mass="18484">MISRMLRTGFIRRAACFRSFQASVPSYRPLSFTAFRRNNNQEITKSAAQELASAKEASDLIGPGGHEGEVPTDIEQATGLERLELLAELAGQDAFDMKPLDASRKGTLNEPIIVTSLDPFRHVGCSGSPSGSHDLVWMTVNEQKPRRCPECGSVYKLKYNGDPHASHH</sequence>
<evidence type="ECO:0000256" key="4">
    <source>
        <dbReference type="ARBA" id="ARBA00022723"/>
    </source>
</evidence>
<dbReference type="PANTHER" id="PTHR10122">
    <property type="entry name" value="CYTOCHROME C OXIDASE SUBUNIT 5B, MITOCHONDRIAL"/>
    <property type="match status" value="1"/>
</dbReference>
<dbReference type="PANTHER" id="PTHR10122:SF0">
    <property type="entry name" value="CYTOCHROME C OXIDASE SUBUNIT 5B, ISOFORM A-RELATED"/>
    <property type="match status" value="1"/>
</dbReference>
<dbReference type="RefSeq" id="XP_056035009.1">
    <property type="nucleotide sequence ID" value="XM_056180438.1"/>
</dbReference>
<dbReference type="GO" id="GO:0006123">
    <property type="term" value="P:mitochondrial electron transport, cytochrome c to oxygen"/>
    <property type="evidence" value="ECO:0007669"/>
    <property type="project" value="InterPro"/>
</dbReference>
<evidence type="ECO:0000256" key="9">
    <source>
        <dbReference type="ARBA" id="ARBA00023136"/>
    </source>
</evidence>
<accession>A0AAE9W5Z3</accession>
<evidence type="ECO:0000256" key="7">
    <source>
        <dbReference type="ARBA" id="ARBA00022946"/>
    </source>
</evidence>
<dbReference type="PROSITE" id="PS00028">
    <property type="entry name" value="ZINC_FINGER_C2H2_1"/>
    <property type="match status" value="1"/>
</dbReference>
<comment type="similarity">
    <text evidence="3">Belongs to the cytochrome c oxidase subunit 5B family.</text>
</comment>
<dbReference type="InterPro" id="IPR013087">
    <property type="entry name" value="Znf_C2H2_type"/>
</dbReference>
<dbReference type="GO" id="GO:0005743">
    <property type="term" value="C:mitochondrial inner membrane"/>
    <property type="evidence" value="ECO:0007669"/>
    <property type="project" value="UniProtKB-SubCell"/>
</dbReference>
<evidence type="ECO:0000259" key="13">
    <source>
        <dbReference type="PROSITE" id="PS00028"/>
    </source>
</evidence>
<keyword evidence="15" id="KW-1185">Reference proteome</keyword>
<dbReference type="GO" id="GO:0046872">
    <property type="term" value="F:metal ion binding"/>
    <property type="evidence" value="ECO:0007669"/>
    <property type="project" value="UniProtKB-KW"/>
</dbReference>
<feature type="binding site" evidence="12">
    <location>
        <position position="125"/>
    </location>
    <ligand>
        <name>Zn(2+)</name>
        <dbReference type="ChEBI" id="CHEBI:29105"/>
    </ligand>
</feature>
<dbReference type="FunFam" id="2.60.11.10:FF:000003">
    <property type="entry name" value="Cytochrome c oxidase subunit IV"/>
    <property type="match status" value="1"/>
</dbReference>
<feature type="binding site" evidence="12">
    <location>
        <position position="151"/>
    </location>
    <ligand>
        <name>Zn(2+)</name>
        <dbReference type="ChEBI" id="CHEBI:29105"/>
    </ligand>
</feature>
<feature type="binding site" evidence="12">
    <location>
        <position position="133"/>
    </location>
    <ligand>
        <name>Zn(2+)</name>
        <dbReference type="ChEBI" id="CHEBI:29105"/>
    </ligand>
</feature>
<dbReference type="InterPro" id="IPR036972">
    <property type="entry name" value="Cyt_c_oxidase_su5b_sf"/>
</dbReference>
<keyword evidence="7" id="KW-0809">Transit peptide</keyword>
<dbReference type="GeneID" id="80875127"/>
<dbReference type="GO" id="GO:0045277">
    <property type="term" value="C:respiratory chain complex IV"/>
    <property type="evidence" value="ECO:0007669"/>
    <property type="project" value="InterPro"/>
</dbReference>
<dbReference type="CDD" id="cd00924">
    <property type="entry name" value="Cyt_c_Oxidase_Vb"/>
    <property type="match status" value="1"/>
</dbReference>